<protein>
    <recommendedName>
        <fullName evidence="4">DUF3575 domain-containing protein</fullName>
    </recommendedName>
</protein>
<name>A0ABU5Z9W2_9FLAO</name>
<organism evidence="2 3">
    <name type="scientific">Capnocytophaga gingivalis</name>
    <dbReference type="NCBI Taxonomy" id="1017"/>
    <lineage>
        <taxon>Bacteria</taxon>
        <taxon>Pseudomonadati</taxon>
        <taxon>Bacteroidota</taxon>
        <taxon>Flavobacteriia</taxon>
        <taxon>Flavobacteriales</taxon>
        <taxon>Flavobacteriaceae</taxon>
        <taxon>Capnocytophaga</taxon>
    </lineage>
</organism>
<keyword evidence="3" id="KW-1185">Reference proteome</keyword>
<dbReference type="RefSeq" id="WP_323983898.1">
    <property type="nucleotide sequence ID" value="NZ_JAYKBW010000012.1"/>
</dbReference>
<evidence type="ECO:0000256" key="1">
    <source>
        <dbReference type="SAM" id="SignalP"/>
    </source>
</evidence>
<gene>
    <name evidence="2" type="ORF">VJJ08_10685</name>
</gene>
<proteinExistence type="predicted"/>
<evidence type="ECO:0000313" key="3">
    <source>
        <dbReference type="Proteomes" id="UP001311730"/>
    </source>
</evidence>
<sequence length="156" mass="17813">MRSLFVFFLFFSLKVSAQHFEQYYNEETHRYQYKNPFLYIIAPRMAYTYTHHKSLGFTGVTFMMPPREGGAGFYGGTHFTTEKGRLKVIPEIGAEIYALIIGLGLSLNTQAIQPKVGITFINYARLDIGYSFPFVKEPICKGVTLSIIINAFDLNK</sequence>
<reference evidence="2 3" key="1">
    <citation type="submission" date="2023-12" db="EMBL/GenBank/DDBJ databases">
        <title>Genomic sequences of Capnocytophaga and Parvimonas strains.</title>
        <authorList>
            <person name="Watt R.M."/>
            <person name="Wang M."/>
            <person name="Yang T."/>
            <person name="Tong W.M."/>
        </authorList>
    </citation>
    <scope>NUCLEOTIDE SEQUENCE [LARGE SCALE GENOMIC DNA]</scope>
    <source>
        <strain evidence="2 3">CCUG 13096</strain>
    </source>
</reference>
<comment type="caution">
    <text evidence="2">The sequence shown here is derived from an EMBL/GenBank/DDBJ whole genome shotgun (WGS) entry which is preliminary data.</text>
</comment>
<feature type="signal peptide" evidence="1">
    <location>
        <begin position="1"/>
        <end position="17"/>
    </location>
</feature>
<dbReference type="Proteomes" id="UP001311730">
    <property type="component" value="Unassembled WGS sequence"/>
</dbReference>
<feature type="chain" id="PRO_5045412204" description="DUF3575 domain-containing protein" evidence="1">
    <location>
        <begin position="18"/>
        <end position="156"/>
    </location>
</feature>
<dbReference type="EMBL" id="JAYKBW010000012">
    <property type="protein sequence ID" value="MEB3075755.1"/>
    <property type="molecule type" value="Genomic_DNA"/>
</dbReference>
<keyword evidence="1" id="KW-0732">Signal</keyword>
<evidence type="ECO:0000313" key="2">
    <source>
        <dbReference type="EMBL" id="MEB3075755.1"/>
    </source>
</evidence>
<evidence type="ECO:0008006" key="4">
    <source>
        <dbReference type="Google" id="ProtNLM"/>
    </source>
</evidence>
<accession>A0ABU5Z9W2</accession>